<evidence type="ECO:0000256" key="1">
    <source>
        <dbReference type="ARBA" id="ARBA00004123"/>
    </source>
</evidence>
<evidence type="ECO:0000256" key="2">
    <source>
        <dbReference type="ARBA" id="ARBA00004496"/>
    </source>
</evidence>
<organism evidence="5 6">
    <name type="scientific">Stentor coeruleus</name>
    <dbReference type="NCBI Taxonomy" id="5963"/>
    <lineage>
        <taxon>Eukaryota</taxon>
        <taxon>Sar</taxon>
        <taxon>Alveolata</taxon>
        <taxon>Ciliophora</taxon>
        <taxon>Postciliodesmatophora</taxon>
        <taxon>Heterotrichea</taxon>
        <taxon>Heterotrichida</taxon>
        <taxon>Stentoridae</taxon>
        <taxon>Stentor</taxon>
    </lineage>
</organism>
<comment type="caution">
    <text evidence="5">The sequence shown here is derived from an EMBL/GenBank/DDBJ whole genome shotgun (WGS) entry which is preliminary data.</text>
</comment>
<keyword evidence="4" id="KW-0539">Nucleus</keyword>
<dbReference type="GO" id="GO:0044727">
    <property type="term" value="P:epigenetic programing of male pronucleus"/>
    <property type="evidence" value="ECO:0007669"/>
    <property type="project" value="TreeGrafter"/>
</dbReference>
<name>A0A1R2CM35_9CILI</name>
<dbReference type="EMBL" id="MPUH01000112">
    <property type="protein sequence ID" value="OMJ90035.1"/>
    <property type="molecule type" value="Genomic_DNA"/>
</dbReference>
<dbReference type="GO" id="GO:0005737">
    <property type="term" value="C:cytoplasm"/>
    <property type="evidence" value="ECO:0007669"/>
    <property type="project" value="UniProtKB-SubCell"/>
</dbReference>
<dbReference type="OrthoDB" id="406368at2759"/>
<accession>A0A1R2CM35</accession>
<dbReference type="AlphaFoldDB" id="A0A1R2CM35"/>
<proteinExistence type="predicted"/>
<sequence length="533" mass="59666">MAFVYQAQRNLDFSTNENNTLGPGSYISQGAYKIDPSPIPFNTTALRDTTLKNPSLTLGPGAYETNRKTIKPDHMGRIKNSASFSSHINRFKLPGNPELIPGPGSYNILTSYPGPKPQILNKKDPLVLSMPTVPSIPSQSQAFGYDETEFGDLIKQKNPNDAYSGNRYDSVGPGQYNPKPVVEIYGKKGPAWHKSNSKREFLKTSGQSSLGPGTYTIDKSQTVYKLKSSAAFVSTCKRDSFIPVEEDYIEDHKFYNDEDGTPGPGHYYKNYSESYNPKTVEFQKFGSGSKRFIEKVNKMPGPGQYLSFKNNLNVIPESKAPFSSTDPRFTEKIIVTPGPGHYDFSGRIENTKKNPLGKEKAFGYNEPRFVEKNEDILPGPGQYDHDNKIGVHNTAYHKISSVFASKVEKNQYFTTSAGPPPWSYNIPSGFSPKEKPIGQILVNTSPLDDKVLGFTSKEERLKGKKNDVPGPGTYYKTSKRTYMSEPKLEKNMKFGSKQERFTYKKDPFPGPGSYPNSNPWNKKTFNIQFSEFN</sequence>
<dbReference type="GO" id="GO:0003682">
    <property type="term" value="F:chromatin binding"/>
    <property type="evidence" value="ECO:0007669"/>
    <property type="project" value="TreeGrafter"/>
</dbReference>
<dbReference type="InterPro" id="IPR010736">
    <property type="entry name" value="SHIPPO-rpt"/>
</dbReference>
<dbReference type="PANTHER" id="PTHR35678">
    <property type="entry name" value="PROTEIN STPG4"/>
    <property type="match status" value="1"/>
</dbReference>
<keyword evidence="6" id="KW-1185">Reference proteome</keyword>
<dbReference type="GO" id="GO:0005634">
    <property type="term" value="C:nucleus"/>
    <property type="evidence" value="ECO:0007669"/>
    <property type="project" value="UniProtKB-SubCell"/>
</dbReference>
<dbReference type="GO" id="GO:0042393">
    <property type="term" value="F:histone binding"/>
    <property type="evidence" value="ECO:0007669"/>
    <property type="project" value="TreeGrafter"/>
</dbReference>
<gene>
    <name evidence="5" type="ORF">SteCoe_7717</name>
</gene>
<comment type="subcellular location">
    <subcellularLocation>
        <location evidence="2">Cytoplasm</location>
    </subcellularLocation>
    <subcellularLocation>
        <location evidence="1">Nucleus</location>
    </subcellularLocation>
</comment>
<evidence type="ECO:0000313" key="6">
    <source>
        <dbReference type="Proteomes" id="UP000187209"/>
    </source>
</evidence>
<evidence type="ECO:0000313" key="5">
    <source>
        <dbReference type="EMBL" id="OMJ90035.1"/>
    </source>
</evidence>
<reference evidence="5 6" key="1">
    <citation type="submission" date="2016-11" db="EMBL/GenBank/DDBJ databases">
        <title>The macronuclear genome of Stentor coeruleus: a giant cell with tiny introns.</title>
        <authorList>
            <person name="Slabodnick M."/>
            <person name="Ruby J.G."/>
            <person name="Reiff S.B."/>
            <person name="Swart E.C."/>
            <person name="Gosai S."/>
            <person name="Prabakaran S."/>
            <person name="Witkowska E."/>
            <person name="Larue G.E."/>
            <person name="Fisher S."/>
            <person name="Freeman R.M."/>
            <person name="Gunawardena J."/>
            <person name="Chu W."/>
            <person name="Stover N.A."/>
            <person name="Gregory B.D."/>
            <person name="Nowacki M."/>
            <person name="Derisi J."/>
            <person name="Roy S.W."/>
            <person name="Marshall W.F."/>
            <person name="Sood P."/>
        </authorList>
    </citation>
    <scope>NUCLEOTIDE SEQUENCE [LARGE SCALE GENOMIC DNA]</scope>
    <source>
        <strain evidence="5">WM001</strain>
    </source>
</reference>
<protein>
    <submittedName>
        <fullName evidence="5">Uncharacterized protein</fullName>
    </submittedName>
</protein>
<dbReference type="PANTHER" id="PTHR35678:SF1">
    <property type="entry name" value="PROTEIN STPG4"/>
    <property type="match status" value="1"/>
</dbReference>
<keyword evidence="3" id="KW-0963">Cytoplasm</keyword>
<evidence type="ECO:0000256" key="4">
    <source>
        <dbReference type="ARBA" id="ARBA00023242"/>
    </source>
</evidence>
<dbReference type="Pfam" id="PF07004">
    <property type="entry name" value="SHIPPO-rpt"/>
    <property type="match status" value="7"/>
</dbReference>
<evidence type="ECO:0000256" key="3">
    <source>
        <dbReference type="ARBA" id="ARBA00022490"/>
    </source>
</evidence>
<dbReference type="Proteomes" id="UP000187209">
    <property type="component" value="Unassembled WGS sequence"/>
</dbReference>